<dbReference type="EMBL" id="AP022567">
    <property type="protein sequence ID" value="BBX33608.1"/>
    <property type="molecule type" value="Genomic_DNA"/>
</dbReference>
<sequence length="209" mass="23290">MSTTITTSYKADTDNPDTTYLVFYREGKWSNRQRLMPVSWETAVLRGDDPRWKFWNKAGAREYIILAETQNPEGDSEFQRLVSLACRFRRPDLLSPFGVEWHELNTITVGMVREAVAPKMDKWSGKTRAATSSPLLREALRLIVNTPSVNLRARRLAAAVLGAGGTEHGLAVAERVAKLKLTLTETEDAAREASQSKHGVADVLAKYAA</sequence>
<evidence type="ECO:0000313" key="1">
    <source>
        <dbReference type="EMBL" id="BBX33608.1"/>
    </source>
</evidence>
<evidence type="ECO:0008006" key="3">
    <source>
        <dbReference type="Google" id="ProtNLM"/>
    </source>
</evidence>
<protein>
    <recommendedName>
        <fullName evidence="3">HEAT repeat domain-containing protein</fullName>
    </recommendedName>
</protein>
<name>A0ABM7HST2_MYCME</name>
<keyword evidence="2" id="KW-1185">Reference proteome</keyword>
<proteinExistence type="predicted"/>
<reference evidence="1 2" key="1">
    <citation type="journal article" date="2019" name="Emerg. Microbes Infect.">
        <title>Comprehensive subspecies identification of 175 nontuberculous mycobacteria species based on 7547 genomic profiles.</title>
        <authorList>
            <person name="Matsumoto Y."/>
            <person name="Kinjo T."/>
            <person name="Motooka D."/>
            <person name="Nabeya D."/>
            <person name="Jung N."/>
            <person name="Uechi K."/>
            <person name="Horii T."/>
            <person name="Iida T."/>
            <person name="Fujita J."/>
            <person name="Nakamura S."/>
        </authorList>
    </citation>
    <scope>NUCLEOTIDE SEQUENCE [LARGE SCALE GENOMIC DNA]</scope>
    <source>
        <strain evidence="1 2">JCM 12375</strain>
    </source>
</reference>
<dbReference type="RefSeq" id="WP_036431298.1">
    <property type="nucleotide sequence ID" value="NZ_AP022567.1"/>
</dbReference>
<dbReference type="Proteomes" id="UP000465622">
    <property type="component" value="Chromosome"/>
</dbReference>
<gene>
    <name evidence="1" type="ORF">MMAGJ_28900</name>
</gene>
<accession>A0ABM7HST2</accession>
<evidence type="ECO:0000313" key="2">
    <source>
        <dbReference type="Proteomes" id="UP000465622"/>
    </source>
</evidence>
<organism evidence="1 2">
    <name type="scientific">Mycolicibacterium mageritense</name>
    <name type="common">Mycobacterium mageritense</name>
    <dbReference type="NCBI Taxonomy" id="53462"/>
    <lineage>
        <taxon>Bacteria</taxon>
        <taxon>Bacillati</taxon>
        <taxon>Actinomycetota</taxon>
        <taxon>Actinomycetes</taxon>
        <taxon>Mycobacteriales</taxon>
        <taxon>Mycobacteriaceae</taxon>
        <taxon>Mycolicibacterium</taxon>
    </lineage>
</organism>